<dbReference type="AlphaFoldDB" id="A0ABC8QJJ0"/>
<name>A0ABC8QJJ0_9RALS</name>
<proteinExistence type="predicted"/>
<comment type="caution">
    <text evidence="2">The sequence shown here is derived from an EMBL/GenBank/DDBJ whole genome shotgun (WGS) entry which is preliminary data.</text>
</comment>
<feature type="chain" id="PRO_5044832116" description="Secreted protein" evidence="1">
    <location>
        <begin position="23"/>
        <end position="112"/>
    </location>
</feature>
<reference evidence="2 3" key="1">
    <citation type="submission" date="2023-07" db="EMBL/GenBank/DDBJ databases">
        <authorList>
            <person name="Peeters C."/>
        </authorList>
    </citation>
    <scope>NUCLEOTIDE SEQUENCE [LARGE SCALE GENOMIC DNA]</scope>
    <source>
        <strain evidence="2 3">LMG 18096</strain>
    </source>
</reference>
<organism evidence="2 3">
    <name type="scientific">Ralstonia holmesii</name>
    <dbReference type="NCBI Taxonomy" id="3058602"/>
    <lineage>
        <taxon>Bacteria</taxon>
        <taxon>Pseudomonadati</taxon>
        <taxon>Pseudomonadota</taxon>
        <taxon>Betaproteobacteria</taxon>
        <taxon>Burkholderiales</taxon>
        <taxon>Burkholderiaceae</taxon>
        <taxon>Ralstonia</taxon>
    </lineage>
</organism>
<feature type="signal peptide" evidence="1">
    <location>
        <begin position="1"/>
        <end position="22"/>
    </location>
</feature>
<sequence>MRLFRHVAAICLVLLFSQTSYAAYACSGQVRTFGMNTDGSVYVDNGYGIWVVCNLHAQTNIPPTVCKGWYSMMVAAQARNAIVDLYFDDGKSCTQQSSWVVLAPYFIAVRNQ</sequence>
<evidence type="ECO:0000256" key="1">
    <source>
        <dbReference type="SAM" id="SignalP"/>
    </source>
</evidence>
<evidence type="ECO:0000313" key="3">
    <source>
        <dbReference type="Proteomes" id="UP001189663"/>
    </source>
</evidence>
<dbReference type="RefSeq" id="WP_024977459.1">
    <property type="nucleotide sequence ID" value="NZ_CATVZT010000008.1"/>
</dbReference>
<dbReference type="Proteomes" id="UP001189663">
    <property type="component" value="Unassembled WGS sequence"/>
</dbReference>
<accession>A0ABC8QJJ0</accession>
<gene>
    <name evidence="2" type="ORF">LMG18096_04880</name>
</gene>
<dbReference type="EMBL" id="CATZAT010000020">
    <property type="protein sequence ID" value="CAJ0806949.1"/>
    <property type="molecule type" value="Genomic_DNA"/>
</dbReference>
<protein>
    <recommendedName>
        <fullName evidence="4">Secreted protein</fullName>
    </recommendedName>
</protein>
<evidence type="ECO:0000313" key="2">
    <source>
        <dbReference type="EMBL" id="CAJ0806949.1"/>
    </source>
</evidence>
<evidence type="ECO:0008006" key="4">
    <source>
        <dbReference type="Google" id="ProtNLM"/>
    </source>
</evidence>
<keyword evidence="1" id="KW-0732">Signal</keyword>
<keyword evidence="3" id="KW-1185">Reference proteome</keyword>
<dbReference type="PROSITE" id="PS51257">
    <property type="entry name" value="PROKAR_LIPOPROTEIN"/>
    <property type="match status" value="1"/>
</dbReference>